<evidence type="ECO:0000256" key="7">
    <source>
        <dbReference type="HAMAP-Rule" id="MF_01183"/>
    </source>
</evidence>
<keyword evidence="3 7" id="KW-0574">Periplasm</keyword>
<feature type="signal peptide" evidence="7">
    <location>
        <begin position="1"/>
        <end position="21"/>
    </location>
</feature>
<dbReference type="EC" id="5.2.1.8" evidence="7"/>
<dbReference type="Pfam" id="PF09312">
    <property type="entry name" value="SurA_N"/>
    <property type="match status" value="1"/>
</dbReference>
<dbReference type="InterPro" id="IPR050280">
    <property type="entry name" value="OMP_Chaperone_SurA"/>
</dbReference>
<name>A0ABV4UBD5_9RHOO</name>
<dbReference type="SUPFAM" id="SSF109998">
    <property type="entry name" value="Triger factor/SurA peptide-binding domain-like"/>
    <property type="match status" value="1"/>
</dbReference>
<evidence type="ECO:0000259" key="8">
    <source>
        <dbReference type="PROSITE" id="PS50198"/>
    </source>
</evidence>
<dbReference type="RefSeq" id="WP_418890147.1">
    <property type="nucleotide sequence ID" value="NZ_JBEUWX010000001.1"/>
</dbReference>
<feature type="domain" description="PpiC" evidence="8">
    <location>
        <begin position="179"/>
        <end position="280"/>
    </location>
</feature>
<dbReference type="PANTHER" id="PTHR47637:SF1">
    <property type="entry name" value="CHAPERONE SURA"/>
    <property type="match status" value="1"/>
</dbReference>
<proteinExistence type="inferred from homology"/>
<keyword evidence="1 7" id="KW-0732">Signal</keyword>
<keyword evidence="4 7" id="KW-0697">Rotamase</keyword>
<organism evidence="9 10">
    <name type="scientific">Dentiradicibacter hellwigii</name>
    <dbReference type="NCBI Taxonomy" id="3149053"/>
    <lineage>
        <taxon>Bacteria</taxon>
        <taxon>Pseudomonadati</taxon>
        <taxon>Pseudomonadota</taxon>
        <taxon>Betaproteobacteria</taxon>
        <taxon>Rhodocyclales</taxon>
        <taxon>Rhodocyclaceae</taxon>
        <taxon>Dentiradicibacter</taxon>
    </lineage>
</organism>
<reference evidence="10" key="1">
    <citation type="submission" date="2024-06" db="EMBL/GenBank/DDBJ databases">
        <title>Radixoralia hellwigii gen. nov., sp nov., isolated from a root canal in the human oral cavity.</title>
        <authorList>
            <person name="Bartsch S."/>
            <person name="Wittmer A."/>
            <person name="Schulz A.-K."/>
            <person name="Neumann-Schaal M."/>
            <person name="Wolf J."/>
            <person name="Gronow S."/>
            <person name="Tennert C."/>
            <person name="Haecker G."/>
            <person name="Cieplik F."/>
            <person name="Al-Ahmad A."/>
        </authorList>
    </citation>
    <scope>NUCLEOTIDE SEQUENCE [LARGE SCALE GENOMIC DNA]</scope>
    <source>
        <strain evidence="10">Wk13</strain>
    </source>
</reference>
<dbReference type="Pfam" id="PF13616">
    <property type="entry name" value="Rotamase_3"/>
    <property type="match status" value="1"/>
</dbReference>
<evidence type="ECO:0000313" key="9">
    <source>
        <dbReference type="EMBL" id="MFA9948987.1"/>
    </source>
</evidence>
<dbReference type="PROSITE" id="PS01096">
    <property type="entry name" value="PPIC_PPIASE_1"/>
    <property type="match status" value="1"/>
</dbReference>
<dbReference type="Gene3D" id="1.10.4030.10">
    <property type="entry name" value="Porin chaperone SurA, peptide-binding domain"/>
    <property type="match status" value="1"/>
</dbReference>
<protein>
    <recommendedName>
        <fullName evidence="7">Chaperone SurA</fullName>
    </recommendedName>
    <alternativeName>
        <fullName evidence="7">Peptidyl-prolyl cis-trans isomerase SurA</fullName>
        <shortName evidence="7">PPIase SurA</shortName>
        <ecNumber evidence="7">5.2.1.8</ecNumber>
    </alternativeName>
    <alternativeName>
        <fullName evidence="7">Rotamase SurA</fullName>
    </alternativeName>
</protein>
<dbReference type="EMBL" id="JBEUWX010000001">
    <property type="protein sequence ID" value="MFA9948987.1"/>
    <property type="molecule type" value="Genomic_DNA"/>
</dbReference>
<comment type="domain">
    <text evidence="7">The PPIase activity resides only in the second parvulin domain. The N-terminal region and the C-terminal tail are necessary and sufficient for the chaperone activity of SurA. The PPIase activity is dispensable for SurA to function as a chaperone. The N-terminal region and the C-terminal tail are also required for porin recognition.</text>
</comment>
<evidence type="ECO:0000256" key="3">
    <source>
        <dbReference type="ARBA" id="ARBA00022764"/>
    </source>
</evidence>
<evidence type="ECO:0000313" key="10">
    <source>
        <dbReference type="Proteomes" id="UP001574673"/>
    </source>
</evidence>
<dbReference type="GO" id="GO:0003755">
    <property type="term" value="F:peptidyl-prolyl cis-trans isomerase activity"/>
    <property type="evidence" value="ECO:0007669"/>
    <property type="project" value="UniProtKB-EC"/>
</dbReference>
<dbReference type="InterPro" id="IPR027304">
    <property type="entry name" value="Trigger_fact/SurA_dom_sf"/>
</dbReference>
<dbReference type="Pfam" id="PF00639">
    <property type="entry name" value="Rotamase"/>
    <property type="match status" value="1"/>
</dbReference>
<evidence type="ECO:0000256" key="6">
    <source>
        <dbReference type="ARBA" id="ARBA00023235"/>
    </source>
</evidence>
<comment type="function">
    <text evidence="7">Chaperone involved in the correct folding and assembly of outer membrane proteins. Recognizes specific patterns of aromatic residues and the orientation of their side chains, which are found more frequently in integral outer membrane proteins. May act in both early periplasmic and late outer membrane-associated steps of protein maturation.</text>
</comment>
<keyword evidence="6 7" id="KW-0413">Isomerase</keyword>
<evidence type="ECO:0000256" key="5">
    <source>
        <dbReference type="ARBA" id="ARBA00023186"/>
    </source>
</evidence>
<feature type="chain" id="PRO_5044920381" description="Chaperone SurA" evidence="7">
    <location>
        <begin position="22"/>
        <end position="436"/>
    </location>
</feature>
<dbReference type="InterPro" id="IPR000297">
    <property type="entry name" value="PPIase_PpiC"/>
</dbReference>
<comment type="subcellular location">
    <subcellularLocation>
        <location evidence="7">Periplasm</location>
    </subcellularLocation>
    <text evidence="7">Is capable of associating with the outer membrane.</text>
</comment>
<dbReference type="PANTHER" id="PTHR47637">
    <property type="entry name" value="CHAPERONE SURA"/>
    <property type="match status" value="1"/>
</dbReference>
<evidence type="ECO:0000256" key="2">
    <source>
        <dbReference type="ARBA" id="ARBA00022737"/>
    </source>
</evidence>
<dbReference type="Proteomes" id="UP001574673">
    <property type="component" value="Unassembled WGS sequence"/>
</dbReference>
<sequence length="436" mass="49072" precursor="true">MKILPSLLLSLGLCVSGELLAQAAAPAYPNLKPADHIVAVVNDEVITQVELTDRLELALRQLRQQGTSLPPRNELERQMLERMIIDKLQLQRAREIGLHVDDAVLEQTLQRIAANNNMSMEQFRETLQRDGIPFANFREEIRNEMTIARVREREVDNRIVVSEGEIDNFLNSQATGSGNQEYEVSHILLRLPEGATPEQIQRTQAKADDIYRRLQAGEDFAQMAAAYSDAPDGLRGGSLGARPLDRMPGIFAEAVVKLAPGQLAPILRSSNGFHIVKLLAKGGATVPPQVQQTHARHILIKVDELVSDVEAKRRLDDLHERLKNGAKFEELARLFSQDGSAAKGGDLGWLYPGDTVPDFERVMDQLAPGEISVPIRSPFGYHLVQVLERRMQDVSDERKRAAAREALKERKLDEAYQDWLRQERDRAYVDIRLDEH</sequence>
<dbReference type="InterPro" id="IPR046357">
    <property type="entry name" value="PPIase_dom_sf"/>
</dbReference>
<evidence type="ECO:0000256" key="1">
    <source>
        <dbReference type="ARBA" id="ARBA00022729"/>
    </source>
</evidence>
<accession>A0ABV4UBD5</accession>
<comment type="catalytic activity">
    <reaction evidence="7">
        <text>[protein]-peptidylproline (omega=180) = [protein]-peptidylproline (omega=0)</text>
        <dbReference type="Rhea" id="RHEA:16237"/>
        <dbReference type="Rhea" id="RHEA-COMP:10747"/>
        <dbReference type="Rhea" id="RHEA-COMP:10748"/>
        <dbReference type="ChEBI" id="CHEBI:83833"/>
        <dbReference type="ChEBI" id="CHEBI:83834"/>
        <dbReference type="EC" id="5.2.1.8"/>
    </reaction>
</comment>
<keyword evidence="10" id="KW-1185">Reference proteome</keyword>
<comment type="caution">
    <text evidence="9">The sequence shown here is derived from an EMBL/GenBank/DDBJ whole genome shotgun (WGS) entry which is preliminary data.</text>
</comment>
<dbReference type="Gene3D" id="3.10.50.40">
    <property type="match status" value="2"/>
</dbReference>
<dbReference type="InterPro" id="IPR023034">
    <property type="entry name" value="PPIase_SurA"/>
</dbReference>
<dbReference type="SUPFAM" id="SSF54534">
    <property type="entry name" value="FKBP-like"/>
    <property type="match status" value="2"/>
</dbReference>
<gene>
    <name evidence="7" type="primary">surA</name>
    <name evidence="9" type="ORF">ABCS64_01370</name>
</gene>
<feature type="domain" description="PpiC" evidence="8">
    <location>
        <begin position="290"/>
        <end position="388"/>
    </location>
</feature>
<dbReference type="HAMAP" id="MF_01183">
    <property type="entry name" value="Chaperone_SurA"/>
    <property type="match status" value="1"/>
</dbReference>
<dbReference type="InterPro" id="IPR023058">
    <property type="entry name" value="PPIase_PpiC_CS"/>
</dbReference>
<dbReference type="InterPro" id="IPR015391">
    <property type="entry name" value="SurA_N"/>
</dbReference>
<evidence type="ECO:0000256" key="4">
    <source>
        <dbReference type="ARBA" id="ARBA00023110"/>
    </source>
</evidence>
<dbReference type="PROSITE" id="PS50198">
    <property type="entry name" value="PPIC_PPIASE_2"/>
    <property type="match status" value="2"/>
</dbReference>
<keyword evidence="2 7" id="KW-0677">Repeat</keyword>
<keyword evidence="5 7" id="KW-0143">Chaperone</keyword>